<keyword evidence="2" id="KW-1185">Reference proteome</keyword>
<dbReference type="EMBL" id="CARXXK010000003">
    <property type="protein sequence ID" value="CAI6360855.1"/>
    <property type="molecule type" value="Genomic_DNA"/>
</dbReference>
<gene>
    <name evidence="1" type="ORF">MEUPH1_LOCUS16105</name>
</gene>
<evidence type="ECO:0000313" key="1">
    <source>
        <dbReference type="EMBL" id="CAI6360855.1"/>
    </source>
</evidence>
<reference evidence="1 2" key="1">
    <citation type="submission" date="2023-01" db="EMBL/GenBank/DDBJ databases">
        <authorList>
            <person name="Whitehead M."/>
        </authorList>
    </citation>
    <scope>NUCLEOTIDE SEQUENCE [LARGE SCALE GENOMIC DNA]</scope>
</reference>
<organism evidence="1 2">
    <name type="scientific">Macrosiphum euphorbiae</name>
    <name type="common">potato aphid</name>
    <dbReference type="NCBI Taxonomy" id="13131"/>
    <lineage>
        <taxon>Eukaryota</taxon>
        <taxon>Metazoa</taxon>
        <taxon>Ecdysozoa</taxon>
        <taxon>Arthropoda</taxon>
        <taxon>Hexapoda</taxon>
        <taxon>Insecta</taxon>
        <taxon>Pterygota</taxon>
        <taxon>Neoptera</taxon>
        <taxon>Paraneoptera</taxon>
        <taxon>Hemiptera</taxon>
        <taxon>Sternorrhyncha</taxon>
        <taxon>Aphidomorpha</taxon>
        <taxon>Aphidoidea</taxon>
        <taxon>Aphididae</taxon>
        <taxon>Macrosiphini</taxon>
        <taxon>Macrosiphum</taxon>
    </lineage>
</organism>
<evidence type="ECO:0008006" key="3">
    <source>
        <dbReference type="Google" id="ProtNLM"/>
    </source>
</evidence>
<comment type="caution">
    <text evidence="1">The sequence shown here is derived from an EMBL/GenBank/DDBJ whole genome shotgun (WGS) entry which is preliminary data.</text>
</comment>
<accession>A0AAV0WXT6</accession>
<evidence type="ECO:0000313" key="2">
    <source>
        <dbReference type="Proteomes" id="UP001160148"/>
    </source>
</evidence>
<sequence>MNCTNTKKRKRTKLECLACGSIFDDDYRKKHETKQHEGKRVLVKHVGAPENPFIAAARLKQVTESEKTFAKKN</sequence>
<name>A0AAV0WXT6_9HEMI</name>
<dbReference type="Proteomes" id="UP001160148">
    <property type="component" value="Unassembled WGS sequence"/>
</dbReference>
<proteinExistence type="predicted"/>
<dbReference type="AlphaFoldDB" id="A0AAV0WXT6"/>
<protein>
    <recommendedName>
        <fullName evidence="3">C2H2-type domain-containing protein</fullName>
    </recommendedName>
</protein>